<reference evidence="2" key="1">
    <citation type="submission" date="2022-05" db="EMBL/GenBank/DDBJ databases">
        <title>A methanotrophic Mycobacterium dominates a cave microbial ecosystem.</title>
        <authorList>
            <person name="Van Spanning R.J.M."/>
            <person name="Guan Q."/>
            <person name="Melkonian C."/>
            <person name="Gallant J."/>
            <person name="Polerecky L."/>
            <person name="Flot J.-F."/>
            <person name="Brandt B.W."/>
            <person name="Braster M."/>
            <person name="Iturbe Espinoza P."/>
            <person name="Aerts J."/>
            <person name="Meima-Franke M."/>
            <person name="Piersma S.R."/>
            <person name="Bunduc C."/>
            <person name="Ummels R."/>
            <person name="Pain A."/>
            <person name="Fleming E.J."/>
            <person name="van der Wel N."/>
            <person name="Gherman V.D."/>
            <person name="Sarbu S.M."/>
            <person name="Bodelier P.L.E."/>
            <person name="Bitter W."/>
        </authorList>
    </citation>
    <scope>NUCLEOTIDE SEQUENCE</scope>
    <source>
        <strain evidence="2">Sulfur Cave</strain>
    </source>
</reference>
<gene>
    <name evidence="2" type="ORF">M5I08_16320</name>
</gene>
<feature type="domain" description="Mycothiol-dependent maleylpyruvate isomerase metal-binding" evidence="1">
    <location>
        <begin position="17"/>
        <end position="90"/>
    </location>
</feature>
<evidence type="ECO:0000313" key="2">
    <source>
        <dbReference type="EMBL" id="UQX09830.1"/>
    </source>
</evidence>
<dbReference type="EMBL" id="CP097320">
    <property type="protein sequence ID" value="UQX09830.1"/>
    <property type="molecule type" value="Genomic_DNA"/>
</dbReference>
<dbReference type="Pfam" id="PF11716">
    <property type="entry name" value="MDMPI_N"/>
    <property type="match status" value="1"/>
</dbReference>
<proteinExistence type="predicted"/>
<name>A0ABY4QFQ5_9MYCO</name>
<dbReference type="InterPro" id="IPR024344">
    <property type="entry name" value="MDMPI_metal-binding"/>
</dbReference>
<organism evidence="2 3">
    <name type="scientific">Candidatus Mycobacterium methanotrophicum</name>
    <dbReference type="NCBI Taxonomy" id="2943498"/>
    <lineage>
        <taxon>Bacteria</taxon>
        <taxon>Bacillati</taxon>
        <taxon>Actinomycetota</taxon>
        <taxon>Actinomycetes</taxon>
        <taxon>Mycobacteriales</taxon>
        <taxon>Mycobacteriaceae</taxon>
        <taxon>Mycobacterium</taxon>
    </lineage>
</organism>
<keyword evidence="3" id="KW-1185">Reference proteome</keyword>
<sequence>MQQRVDALIRGRTDLGDLTVPACPEWSVRQTVSHLAGSAEDLISLNLDGAGTDEWTRAQLTRLADCSLDELLAIWAENTGAVADLFEQSPKIFGAQAVFDVLTHEHDIRGAIGEPGLRAEDPVFVVAAGFLMTMFDRFIRRTERPALRLTTPTVGTVQLGDPTMAPARITLNLSDFEALRTFGGRRSNGQILALPWRGDAANLLPVFSTAIIRPPTNDLLE</sequence>
<evidence type="ECO:0000259" key="1">
    <source>
        <dbReference type="Pfam" id="PF11716"/>
    </source>
</evidence>
<dbReference type="RefSeq" id="WP_219068479.1">
    <property type="nucleotide sequence ID" value="NZ_CAJUXY010000038.1"/>
</dbReference>
<accession>A0ABY4QFQ5</accession>
<dbReference type="Proteomes" id="UP001056610">
    <property type="component" value="Chromosome"/>
</dbReference>
<protein>
    <recommendedName>
        <fullName evidence="1">Mycothiol-dependent maleylpyruvate isomerase metal-binding domain-containing protein</fullName>
    </recommendedName>
</protein>
<evidence type="ECO:0000313" key="3">
    <source>
        <dbReference type="Proteomes" id="UP001056610"/>
    </source>
</evidence>